<evidence type="ECO:0000256" key="9">
    <source>
        <dbReference type="ARBA" id="ARBA00023316"/>
    </source>
</evidence>
<evidence type="ECO:0000256" key="6">
    <source>
        <dbReference type="ARBA" id="ARBA00022960"/>
    </source>
</evidence>
<feature type="binding site" evidence="10">
    <location>
        <begin position="115"/>
        <end position="121"/>
    </location>
    <ligand>
        <name>ATP</name>
        <dbReference type="ChEBI" id="CHEBI:30616"/>
    </ligand>
</feature>
<evidence type="ECO:0000256" key="2">
    <source>
        <dbReference type="ARBA" id="ARBA00022598"/>
    </source>
</evidence>
<dbReference type="InterPro" id="IPR036615">
    <property type="entry name" value="Mur_ligase_C_dom_sf"/>
</dbReference>
<feature type="domain" description="Mur ligase N-terminal catalytic" evidence="12">
    <location>
        <begin position="26"/>
        <end position="98"/>
    </location>
</feature>
<feature type="domain" description="Mur ligase C-terminal" evidence="13">
    <location>
        <begin position="339"/>
        <end position="453"/>
    </location>
</feature>
<comment type="catalytic activity">
    <reaction evidence="10 11">
        <text>D-alanyl-D-alanine + UDP-N-acetyl-alpha-D-muramoyl-L-alanyl-gamma-D-glutamyl-meso-2,6-diaminopimelate + ATP = UDP-N-acetyl-alpha-D-muramoyl-L-alanyl-gamma-D-glutamyl-meso-2,6-diaminopimeloyl-D-alanyl-D-alanine + ADP + phosphate + H(+)</text>
        <dbReference type="Rhea" id="RHEA:28374"/>
        <dbReference type="ChEBI" id="CHEBI:15378"/>
        <dbReference type="ChEBI" id="CHEBI:30616"/>
        <dbReference type="ChEBI" id="CHEBI:43474"/>
        <dbReference type="ChEBI" id="CHEBI:57822"/>
        <dbReference type="ChEBI" id="CHEBI:61386"/>
        <dbReference type="ChEBI" id="CHEBI:83905"/>
        <dbReference type="ChEBI" id="CHEBI:456216"/>
        <dbReference type="EC" id="6.3.2.10"/>
    </reaction>
</comment>
<proteinExistence type="inferred from homology"/>
<organism evidence="15 16">
    <name type="scientific">Aquamicrobium aerolatum DSM 21857</name>
    <dbReference type="NCBI Taxonomy" id="1121003"/>
    <lineage>
        <taxon>Bacteria</taxon>
        <taxon>Pseudomonadati</taxon>
        <taxon>Pseudomonadota</taxon>
        <taxon>Alphaproteobacteria</taxon>
        <taxon>Hyphomicrobiales</taxon>
        <taxon>Phyllobacteriaceae</taxon>
        <taxon>Aerobium</taxon>
    </lineage>
</organism>
<dbReference type="Gene3D" id="3.40.1190.10">
    <property type="entry name" value="Mur-like, catalytic domain"/>
    <property type="match status" value="1"/>
</dbReference>
<dbReference type="Gene3D" id="3.40.1390.10">
    <property type="entry name" value="MurE/MurF, N-terminal domain"/>
    <property type="match status" value="1"/>
</dbReference>
<dbReference type="GO" id="GO:0047480">
    <property type="term" value="F:UDP-N-acetylmuramoyl-tripeptide-D-alanyl-D-alanine ligase activity"/>
    <property type="evidence" value="ECO:0007669"/>
    <property type="project" value="UniProtKB-UniRule"/>
</dbReference>
<name>A0A1I3QW10_9HYPH</name>
<dbReference type="Pfam" id="PF01225">
    <property type="entry name" value="Mur_ligase"/>
    <property type="match status" value="1"/>
</dbReference>
<keyword evidence="6 10" id="KW-0133">Cell shape</keyword>
<dbReference type="GO" id="GO:0005737">
    <property type="term" value="C:cytoplasm"/>
    <property type="evidence" value="ECO:0007669"/>
    <property type="project" value="UniProtKB-SubCell"/>
</dbReference>
<dbReference type="RefSeq" id="WP_091523480.1">
    <property type="nucleotide sequence ID" value="NZ_FORF01000016.1"/>
</dbReference>
<dbReference type="InterPro" id="IPR036565">
    <property type="entry name" value="Mur-like_cat_sf"/>
</dbReference>
<protein>
    <recommendedName>
        <fullName evidence="10 11">UDP-N-acetylmuramoyl-tripeptide--D-alanyl-D-alanine ligase</fullName>
        <ecNumber evidence="10 11">6.3.2.10</ecNumber>
    </recommendedName>
    <alternativeName>
        <fullName evidence="10">D-alanyl-D-alanine-adding enzyme</fullName>
    </alternativeName>
</protein>
<comment type="subcellular location">
    <subcellularLocation>
        <location evidence="10 11">Cytoplasm</location>
    </subcellularLocation>
</comment>
<dbReference type="UniPathway" id="UPA00219"/>
<dbReference type="OrthoDB" id="9801978at2"/>
<keyword evidence="16" id="KW-1185">Reference proteome</keyword>
<dbReference type="InterPro" id="IPR004101">
    <property type="entry name" value="Mur_ligase_C"/>
</dbReference>
<evidence type="ECO:0000256" key="8">
    <source>
        <dbReference type="ARBA" id="ARBA00023306"/>
    </source>
</evidence>
<keyword evidence="2 10" id="KW-0436">Ligase</keyword>
<evidence type="ECO:0000256" key="11">
    <source>
        <dbReference type="RuleBase" id="RU004136"/>
    </source>
</evidence>
<reference evidence="16" key="1">
    <citation type="submission" date="2016-10" db="EMBL/GenBank/DDBJ databases">
        <authorList>
            <person name="Varghese N."/>
            <person name="Submissions S."/>
        </authorList>
    </citation>
    <scope>NUCLEOTIDE SEQUENCE [LARGE SCALE GENOMIC DNA]</scope>
    <source>
        <strain evidence="16">DSM 21857</strain>
    </source>
</reference>
<gene>
    <name evidence="10" type="primary">murF</name>
    <name evidence="15" type="ORF">SAMN03080618_02789</name>
</gene>
<dbReference type="Pfam" id="PF08245">
    <property type="entry name" value="Mur_ligase_M"/>
    <property type="match status" value="1"/>
</dbReference>
<evidence type="ECO:0000256" key="7">
    <source>
        <dbReference type="ARBA" id="ARBA00022984"/>
    </source>
</evidence>
<dbReference type="HAMAP" id="MF_02019">
    <property type="entry name" value="MurF"/>
    <property type="match status" value="1"/>
</dbReference>
<evidence type="ECO:0000313" key="15">
    <source>
        <dbReference type="EMBL" id="SFJ37307.1"/>
    </source>
</evidence>
<dbReference type="InterPro" id="IPR005863">
    <property type="entry name" value="UDP-N-AcMur_synth"/>
</dbReference>
<comment type="function">
    <text evidence="10 11">Involved in cell wall formation. Catalyzes the final step in the synthesis of UDP-N-acetylmuramoyl-pentapeptide, the precursor of murein.</text>
</comment>
<dbReference type="EC" id="6.3.2.10" evidence="10 11"/>
<dbReference type="PANTHER" id="PTHR43024">
    <property type="entry name" value="UDP-N-ACETYLMURAMOYL-TRIPEPTIDE--D-ALANYL-D-ALANINE LIGASE"/>
    <property type="match status" value="1"/>
</dbReference>
<keyword evidence="8 10" id="KW-0131">Cell cycle</keyword>
<dbReference type="InterPro" id="IPR051046">
    <property type="entry name" value="MurCDEF_CellWall_CoF430Synth"/>
</dbReference>
<evidence type="ECO:0000259" key="14">
    <source>
        <dbReference type="Pfam" id="PF08245"/>
    </source>
</evidence>
<keyword evidence="9 10" id="KW-0961">Cell wall biogenesis/degradation</keyword>
<dbReference type="GO" id="GO:0009252">
    <property type="term" value="P:peptidoglycan biosynthetic process"/>
    <property type="evidence" value="ECO:0007669"/>
    <property type="project" value="UniProtKB-UniRule"/>
</dbReference>
<keyword evidence="7 10" id="KW-0573">Peptidoglycan synthesis</keyword>
<dbReference type="SUPFAM" id="SSF53623">
    <property type="entry name" value="MurD-like peptide ligases, catalytic domain"/>
    <property type="match status" value="1"/>
</dbReference>
<dbReference type="SUPFAM" id="SSF63418">
    <property type="entry name" value="MurE/MurF N-terminal domain"/>
    <property type="match status" value="1"/>
</dbReference>
<dbReference type="GO" id="GO:0051301">
    <property type="term" value="P:cell division"/>
    <property type="evidence" value="ECO:0007669"/>
    <property type="project" value="UniProtKB-KW"/>
</dbReference>
<keyword evidence="4 10" id="KW-0547">Nucleotide-binding</keyword>
<dbReference type="GO" id="GO:0008766">
    <property type="term" value="F:UDP-N-acetylmuramoylalanyl-D-glutamyl-2,6-diaminopimelate-D-alanyl-D-alanine ligase activity"/>
    <property type="evidence" value="ECO:0007669"/>
    <property type="project" value="RHEA"/>
</dbReference>
<dbReference type="InterPro" id="IPR000713">
    <property type="entry name" value="Mur_ligase_N"/>
</dbReference>
<evidence type="ECO:0000256" key="10">
    <source>
        <dbReference type="HAMAP-Rule" id="MF_02019"/>
    </source>
</evidence>
<dbReference type="NCBIfam" id="TIGR01143">
    <property type="entry name" value="murF"/>
    <property type="match status" value="1"/>
</dbReference>
<dbReference type="SUPFAM" id="SSF53244">
    <property type="entry name" value="MurD-like peptide ligases, peptide-binding domain"/>
    <property type="match status" value="1"/>
</dbReference>
<keyword evidence="1 10" id="KW-0963">Cytoplasm</keyword>
<keyword evidence="3 10" id="KW-0132">Cell division</keyword>
<accession>A0A1I3QW10</accession>
<evidence type="ECO:0000259" key="13">
    <source>
        <dbReference type="Pfam" id="PF02875"/>
    </source>
</evidence>
<evidence type="ECO:0000313" key="16">
    <source>
        <dbReference type="Proteomes" id="UP000242763"/>
    </source>
</evidence>
<evidence type="ECO:0000256" key="4">
    <source>
        <dbReference type="ARBA" id="ARBA00022741"/>
    </source>
</evidence>
<dbReference type="Proteomes" id="UP000242763">
    <property type="component" value="Unassembled WGS sequence"/>
</dbReference>
<evidence type="ECO:0000256" key="5">
    <source>
        <dbReference type="ARBA" id="ARBA00022840"/>
    </source>
</evidence>
<dbReference type="GO" id="GO:0071555">
    <property type="term" value="P:cell wall organization"/>
    <property type="evidence" value="ECO:0007669"/>
    <property type="project" value="UniProtKB-KW"/>
</dbReference>
<feature type="domain" description="Mur ligase central" evidence="14">
    <location>
        <begin position="113"/>
        <end position="302"/>
    </location>
</feature>
<dbReference type="STRING" id="1121003.SAMN03080618_02789"/>
<dbReference type="EMBL" id="FORF01000016">
    <property type="protein sequence ID" value="SFJ37307.1"/>
    <property type="molecule type" value="Genomic_DNA"/>
</dbReference>
<dbReference type="PANTHER" id="PTHR43024:SF1">
    <property type="entry name" value="UDP-N-ACETYLMURAMOYL-TRIPEPTIDE--D-ALANYL-D-ALANINE LIGASE"/>
    <property type="match status" value="1"/>
</dbReference>
<dbReference type="Gene3D" id="3.90.190.20">
    <property type="entry name" value="Mur ligase, C-terminal domain"/>
    <property type="match status" value="1"/>
</dbReference>
<dbReference type="GO" id="GO:0008360">
    <property type="term" value="P:regulation of cell shape"/>
    <property type="evidence" value="ECO:0007669"/>
    <property type="project" value="UniProtKB-KW"/>
</dbReference>
<comment type="pathway">
    <text evidence="10 11">Cell wall biogenesis; peptidoglycan biosynthesis.</text>
</comment>
<evidence type="ECO:0000256" key="3">
    <source>
        <dbReference type="ARBA" id="ARBA00022618"/>
    </source>
</evidence>
<keyword evidence="5 10" id="KW-0067">ATP-binding</keyword>
<evidence type="ECO:0000256" key="1">
    <source>
        <dbReference type="ARBA" id="ARBA00022490"/>
    </source>
</evidence>
<dbReference type="InterPro" id="IPR013221">
    <property type="entry name" value="Mur_ligase_cen"/>
</dbReference>
<dbReference type="Pfam" id="PF02875">
    <property type="entry name" value="Mur_ligase_C"/>
    <property type="match status" value="1"/>
</dbReference>
<evidence type="ECO:0000259" key="12">
    <source>
        <dbReference type="Pfam" id="PF01225"/>
    </source>
</evidence>
<dbReference type="NCBIfam" id="NF010693">
    <property type="entry name" value="PRK14093.1"/>
    <property type="match status" value="1"/>
</dbReference>
<dbReference type="GO" id="GO:0005524">
    <property type="term" value="F:ATP binding"/>
    <property type="evidence" value="ECO:0007669"/>
    <property type="project" value="UniProtKB-UniRule"/>
</dbReference>
<comment type="similarity">
    <text evidence="10">Belongs to the MurCDEF family. MurF subfamily.</text>
</comment>
<dbReference type="AlphaFoldDB" id="A0A1I3QW10"/>
<dbReference type="InterPro" id="IPR035911">
    <property type="entry name" value="MurE/MurF_N"/>
</dbReference>
<sequence length="482" mass="51839">MSTVLWTPEAFAAAMDGRPFGAGSPKITGISIDTRTLQPGDAFFAIKGDRFDGHDYATAAVKAGASILVVNESKLPALGRINAPMIVVNDVLEALEALGVAARERTRAKVVAVTGSVGKTTTKEALRVALGAIGRVHASDKSFNNHWGVPLTLARMPEDCDYAVFEIGMNHPGEISRLVSFVRPHIAMITVIAPAHLGFFDSLEQIARAKAEIFEGVVRDGHVLLNRDDRQWPFLEQSARDGRVAHVWSFGENARSTFRLVGFQPHDAGSEIVMRMAGRELAFTVGAPGRHIAQDMLAVMGTVYLAGGDIEKAAEALAGFHAERGRGQRSVLRHPSGREIVLIDESYNANPVSMKAALELLAEATVPEGGRRIAVLGDMLELGEHSRKLHQALASVLRTARADVVMLAGPEMKALADVLPDEMHVVHKDTVDALKPLLLDTIRADDVVMIKSSNGIGFSKLVDALKRDYPVAAPALTANKDQ</sequence>